<dbReference type="InterPro" id="IPR001387">
    <property type="entry name" value="Cro/C1-type_HTH"/>
</dbReference>
<reference evidence="3 4" key="1">
    <citation type="submission" date="2019-12" db="EMBL/GenBank/DDBJ databases">
        <title>Whole genome shotgun sequence of Streptomyces hygroscopicus subsp. glebosus NBRC 13786.</title>
        <authorList>
            <person name="Ichikawa N."/>
            <person name="Kimura A."/>
            <person name="Kitahashi Y."/>
            <person name="Komaki H."/>
            <person name="Tamura T."/>
        </authorList>
    </citation>
    <scope>NUCLEOTIDE SEQUENCE [LARGE SCALE GENOMIC DNA]</scope>
    <source>
        <strain evidence="3 4">NBRC 13786</strain>
    </source>
</reference>
<comment type="caution">
    <text evidence="3">The sequence shown here is derived from an EMBL/GenBank/DDBJ whole genome shotgun (WGS) entry which is preliminary data.</text>
</comment>
<dbReference type="CDD" id="cd00093">
    <property type="entry name" value="HTH_XRE"/>
    <property type="match status" value="1"/>
</dbReference>
<evidence type="ECO:0000313" key="4">
    <source>
        <dbReference type="Proteomes" id="UP000430079"/>
    </source>
</evidence>
<protein>
    <submittedName>
        <fullName evidence="3">Transcriptional regulator</fullName>
    </submittedName>
</protein>
<evidence type="ECO:0000259" key="2">
    <source>
        <dbReference type="PROSITE" id="PS50943"/>
    </source>
</evidence>
<dbReference type="AlphaFoldDB" id="A0A640T723"/>
<gene>
    <name evidence="3" type="ORF">Sgleb_75840</name>
</gene>
<dbReference type="PROSITE" id="PS50943">
    <property type="entry name" value="HTH_CROC1"/>
    <property type="match status" value="1"/>
</dbReference>
<accession>A0A640T723</accession>
<dbReference type="Proteomes" id="UP000430079">
    <property type="component" value="Unassembled WGS sequence"/>
</dbReference>
<dbReference type="Pfam" id="PF17765">
    <property type="entry name" value="MLTR_LBD"/>
    <property type="match status" value="1"/>
</dbReference>
<dbReference type="Gene3D" id="1.10.260.40">
    <property type="entry name" value="lambda repressor-like DNA-binding domains"/>
    <property type="match status" value="1"/>
</dbReference>
<dbReference type="EMBL" id="BLIO01000001">
    <property type="protein sequence ID" value="GFE19537.1"/>
    <property type="molecule type" value="Genomic_DNA"/>
</dbReference>
<feature type="domain" description="HTH cro/C1-type" evidence="2">
    <location>
        <begin position="70"/>
        <end position="117"/>
    </location>
</feature>
<dbReference type="SMART" id="SM00530">
    <property type="entry name" value="HTH_XRE"/>
    <property type="match status" value="1"/>
</dbReference>
<evidence type="ECO:0000256" key="1">
    <source>
        <dbReference type="SAM" id="MobiDB-lite"/>
    </source>
</evidence>
<dbReference type="PANTHER" id="PTHR35010:SF2">
    <property type="entry name" value="BLL4672 PROTEIN"/>
    <property type="match status" value="1"/>
</dbReference>
<dbReference type="InterPro" id="IPR041413">
    <property type="entry name" value="MLTR_LBD"/>
</dbReference>
<organism evidence="3 4">
    <name type="scientific">Streptomyces glebosus</name>
    <dbReference type="NCBI Taxonomy" id="249580"/>
    <lineage>
        <taxon>Bacteria</taxon>
        <taxon>Bacillati</taxon>
        <taxon>Actinomycetota</taxon>
        <taxon>Actinomycetes</taxon>
        <taxon>Kitasatosporales</taxon>
        <taxon>Streptomycetaceae</taxon>
        <taxon>Streptomyces</taxon>
    </lineage>
</organism>
<dbReference type="SUPFAM" id="SSF47413">
    <property type="entry name" value="lambda repressor-like DNA-binding domains"/>
    <property type="match status" value="1"/>
</dbReference>
<dbReference type="Pfam" id="PF13560">
    <property type="entry name" value="HTH_31"/>
    <property type="match status" value="1"/>
</dbReference>
<evidence type="ECO:0000313" key="3">
    <source>
        <dbReference type="EMBL" id="GFE19537.1"/>
    </source>
</evidence>
<feature type="region of interest" description="Disordered" evidence="1">
    <location>
        <begin position="1"/>
        <end position="25"/>
    </location>
</feature>
<sequence>MHPTVRHRPPDNHPRVMGTPPRGTQKRTVAPTLGVMELESLGAYLKNRRDRVTPADVGLRTYGTSRRVPGLRREELAQLAGVSAGYYTRLEQGQAGTASQQVLDALAGVLQLDPAETGHLNNLARQPTTSRLVRPRPERPHRRVLTLLASLGETTPAVVLGRRGDVLAWNRTGHALVAEHVDFGAPHDLARRPSIPRMFFLDSLTRDLHCNWDELARTHVAYLRLTAGRYPTDARLAELIGELAMRSSDFARLWAKGDVADCTVGTMRLQHPTVGRADVDYQVWLQPESPDHRLEVYTPNDTASADALRLLSNQVADQQEPEVALSKAPQHLDR</sequence>
<dbReference type="InterPro" id="IPR010982">
    <property type="entry name" value="Lambda_DNA-bd_dom_sf"/>
</dbReference>
<dbReference type="PANTHER" id="PTHR35010">
    <property type="entry name" value="BLL4672 PROTEIN-RELATED"/>
    <property type="match status" value="1"/>
</dbReference>
<dbReference type="Gene3D" id="3.30.450.180">
    <property type="match status" value="1"/>
</dbReference>
<proteinExistence type="predicted"/>
<name>A0A640T723_9ACTN</name>
<keyword evidence="4" id="KW-1185">Reference proteome</keyword>
<dbReference type="GO" id="GO:0003677">
    <property type="term" value="F:DNA binding"/>
    <property type="evidence" value="ECO:0007669"/>
    <property type="project" value="InterPro"/>
</dbReference>